<dbReference type="AlphaFoldDB" id="L7LF27"/>
<dbReference type="RefSeq" id="WP_006895008.1">
    <property type="nucleotide sequence ID" value="NZ_BANU01000005.1"/>
</dbReference>
<dbReference type="Gene3D" id="3.40.50.300">
    <property type="entry name" value="P-loop containing nucleotide triphosphate hydrolases"/>
    <property type="match status" value="1"/>
</dbReference>
<accession>L7LF27</accession>
<dbReference type="Pfam" id="PF13521">
    <property type="entry name" value="AAA_28"/>
    <property type="match status" value="1"/>
</dbReference>
<dbReference type="Proteomes" id="UP000035083">
    <property type="component" value="Unassembled WGS sequence"/>
</dbReference>
<gene>
    <name evidence="2" type="ORF">GSI01S_05_00540</name>
</gene>
<protein>
    <recommendedName>
        <fullName evidence="1">NadR/Ttd14 AAA domain-containing protein</fullName>
    </recommendedName>
</protein>
<evidence type="ECO:0000259" key="1">
    <source>
        <dbReference type="Pfam" id="PF13521"/>
    </source>
</evidence>
<organism evidence="2 3">
    <name type="scientific">Gordonia sihwensis NBRC 108236</name>
    <dbReference type="NCBI Taxonomy" id="1223544"/>
    <lineage>
        <taxon>Bacteria</taxon>
        <taxon>Bacillati</taxon>
        <taxon>Actinomycetota</taxon>
        <taxon>Actinomycetes</taxon>
        <taxon>Mycobacteriales</taxon>
        <taxon>Gordoniaceae</taxon>
        <taxon>Gordonia</taxon>
    </lineage>
</organism>
<feature type="domain" description="NadR/Ttd14 AAA" evidence="1">
    <location>
        <begin position="9"/>
        <end position="168"/>
    </location>
</feature>
<dbReference type="SUPFAM" id="SSF52540">
    <property type="entry name" value="P-loop containing nucleoside triphosphate hydrolases"/>
    <property type="match status" value="1"/>
</dbReference>
<dbReference type="EMBL" id="BANU01000005">
    <property type="protein sequence ID" value="GAC59735.1"/>
    <property type="molecule type" value="Genomic_DNA"/>
</dbReference>
<dbReference type="InterPro" id="IPR027417">
    <property type="entry name" value="P-loop_NTPase"/>
</dbReference>
<comment type="caution">
    <text evidence="2">The sequence shown here is derived from an EMBL/GenBank/DDBJ whole genome shotgun (WGS) entry which is preliminary data.</text>
</comment>
<name>L7LF27_9ACTN</name>
<dbReference type="eggNOG" id="COG3911">
    <property type="taxonomic scope" value="Bacteria"/>
</dbReference>
<evidence type="ECO:0000313" key="2">
    <source>
        <dbReference type="EMBL" id="GAC59735.1"/>
    </source>
</evidence>
<reference evidence="2 3" key="1">
    <citation type="submission" date="2012-12" db="EMBL/GenBank/DDBJ databases">
        <title>Whole genome shotgun sequence of Gordonia sihwensis NBRC 108236.</title>
        <authorList>
            <person name="Yoshida I."/>
            <person name="Hosoyama A."/>
            <person name="Tsuchikane K."/>
            <person name="Ando Y."/>
            <person name="Baba S."/>
            <person name="Ohji S."/>
            <person name="Hamada M."/>
            <person name="Tamura T."/>
            <person name="Yamazoe A."/>
            <person name="Yamazaki S."/>
            <person name="Fujita N."/>
        </authorList>
    </citation>
    <scope>NUCLEOTIDE SEQUENCE [LARGE SCALE GENOMIC DNA]</scope>
    <source>
        <strain evidence="2 3">NBRC 108236</strain>
    </source>
</reference>
<keyword evidence="3" id="KW-1185">Reference proteome</keyword>
<dbReference type="InterPro" id="IPR038727">
    <property type="entry name" value="NadR/Ttd14_AAA_dom"/>
</dbReference>
<sequence length="180" mass="20184">MYGRQSRAVVLSGCSGGGKSTVLEHLAAHGYRTVDEPGRRIVRQELRTGGHALPWEDADRFARACIDLARWDCEDVVADRWTFFDRGLVDADTALRHYAGRSACSIEELQSYHARVFMTPPWPELYAADDERQLGLDEAVSEYGRLLRRYDELGYSVTVLPKVGVAERAELILAELGLRG</sequence>
<proteinExistence type="predicted"/>
<evidence type="ECO:0000313" key="3">
    <source>
        <dbReference type="Proteomes" id="UP000035083"/>
    </source>
</evidence>